<evidence type="ECO:0000313" key="1">
    <source>
        <dbReference type="EMBL" id="KKK63955.1"/>
    </source>
</evidence>
<accession>A0A0F8XRZ2</accession>
<sequence length="114" mass="12839">MSEAATNVTLQPLTLEELAPMPNQYTTTPITERFFANVQFGGPVPEYRPELGPCWLWMGTVNRNGYGMFWDGGRNVRAHRWAYEFCVGPIPDGLTRSPVPQPSVCQSRPLRACH</sequence>
<dbReference type="InterPro" id="IPR044925">
    <property type="entry name" value="His-Me_finger_sf"/>
</dbReference>
<dbReference type="AlphaFoldDB" id="A0A0F8XRZ2"/>
<proteinExistence type="predicted"/>
<reference evidence="1" key="1">
    <citation type="journal article" date="2015" name="Nature">
        <title>Complex archaea that bridge the gap between prokaryotes and eukaryotes.</title>
        <authorList>
            <person name="Spang A."/>
            <person name="Saw J.H."/>
            <person name="Jorgensen S.L."/>
            <person name="Zaremba-Niedzwiedzka K."/>
            <person name="Martijn J."/>
            <person name="Lind A.E."/>
            <person name="van Eijk R."/>
            <person name="Schleper C."/>
            <person name="Guy L."/>
            <person name="Ettema T.J."/>
        </authorList>
    </citation>
    <scope>NUCLEOTIDE SEQUENCE</scope>
</reference>
<dbReference type="SUPFAM" id="SSF54060">
    <property type="entry name" value="His-Me finger endonucleases"/>
    <property type="match status" value="1"/>
</dbReference>
<comment type="caution">
    <text evidence="1">The sequence shown here is derived from an EMBL/GenBank/DDBJ whole genome shotgun (WGS) entry which is preliminary data.</text>
</comment>
<name>A0A0F8XRZ2_9ZZZZ</name>
<gene>
    <name evidence="1" type="ORF">LCGC14_2989040</name>
</gene>
<dbReference type="EMBL" id="LAZR01061253">
    <property type="protein sequence ID" value="KKK63955.1"/>
    <property type="molecule type" value="Genomic_DNA"/>
</dbReference>
<protein>
    <submittedName>
        <fullName evidence="1">Uncharacterized protein</fullName>
    </submittedName>
</protein>
<organism evidence="1">
    <name type="scientific">marine sediment metagenome</name>
    <dbReference type="NCBI Taxonomy" id="412755"/>
    <lineage>
        <taxon>unclassified sequences</taxon>
        <taxon>metagenomes</taxon>
        <taxon>ecological metagenomes</taxon>
    </lineage>
</organism>